<dbReference type="Proteomes" id="UP001153712">
    <property type="component" value="Chromosome 15"/>
</dbReference>
<proteinExistence type="inferred from homology"/>
<protein>
    <recommendedName>
        <fullName evidence="3">beta-N-acetylhexosaminidase</fullName>
        <ecNumber evidence="3">3.2.1.52</ecNumber>
    </recommendedName>
</protein>
<evidence type="ECO:0000313" key="12">
    <source>
        <dbReference type="EMBL" id="CAG9857968.1"/>
    </source>
</evidence>
<keyword evidence="9" id="KW-0472">Membrane</keyword>
<dbReference type="InterPro" id="IPR025705">
    <property type="entry name" value="Beta_hexosaminidase_sua/sub"/>
</dbReference>
<dbReference type="Pfam" id="PF14845">
    <property type="entry name" value="Glycohydro_20b2"/>
    <property type="match status" value="1"/>
</dbReference>
<dbReference type="Gene3D" id="3.30.379.10">
    <property type="entry name" value="Chitobiase/beta-hexosaminidase domain 2-like"/>
    <property type="match status" value="1"/>
</dbReference>
<dbReference type="SUPFAM" id="SSF55545">
    <property type="entry name" value="beta-N-acetylhexosaminidase-like domain"/>
    <property type="match status" value="1"/>
</dbReference>
<reference evidence="12" key="1">
    <citation type="submission" date="2022-01" db="EMBL/GenBank/DDBJ databases">
        <authorList>
            <person name="King R."/>
        </authorList>
    </citation>
    <scope>NUCLEOTIDE SEQUENCE</scope>
</reference>
<dbReference type="GO" id="GO:0005975">
    <property type="term" value="P:carbohydrate metabolic process"/>
    <property type="evidence" value="ECO:0007669"/>
    <property type="project" value="InterPro"/>
</dbReference>
<dbReference type="InterPro" id="IPR029019">
    <property type="entry name" value="HEX_eukaryotic_N"/>
</dbReference>
<dbReference type="GO" id="GO:0030203">
    <property type="term" value="P:glycosaminoglycan metabolic process"/>
    <property type="evidence" value="ECO:0007669"/>
    <property type="project" value="TreeGrafter"/>
</dbReference>
<evidence type="ECO:0000259" key="11">
    <source>
        <dbReference type="Pfam" id="PF14845"/>
    </source>
</evidence>
<dbReference type="EMBL" id="OU900108">
    <property type="protein sequence ID" value="CAG9857968.1"/>
    <property type="molecule type" value="Genomic_DNA"/>
</dbReference>
<feature type="transmembrane region" description="Helical" evidence="9">
    <location>
        <begin position="12"/>
        <end position="33"/>
    </location>
</feature>
<feature type="domain" description="Glycoside hydrolase family 20 catalytic" evidence="10">
    <location>
        <begin position="238"/>
        <end position="579"/>
    </location>
</feature>
<keyword evidence="6" id="KW-0325">Glycoprotein</keyword>
<dbReference type="OrthoDB" id="428480at2759"/>
<evidence type="ECO:0000256" key="9">
    <source>
        <dbReference type="SAM" id="Phobius"/>
    </source>
</evidence>
<dbReference type="InterPro" id="IPR015883">
    <property type="entry name" value="Glyco_hydro_20_cat"/>
</dbReference>
<sequence>MAFQISNRKYYVLTGIVILTCLITLTLTVSFIVSKTKDISIENPNHSISSPAKPVWKWQCEKNSCQKRRITDQDNDLAILSLPACRYFCSTSAGIWPIPTGEVSVGDRLIKVNYYSIDVVSNTSDTPINALVQEAIKEFKNDIKSSITSGINPGGLSVVVSLGISDTTTNRLTLDTPEGYSLKISDPGSSSIKVDIQAGTFFGARNGLQTLTQLIIYDNIRNEVQMPNSASITDKPAFAHRGIVLDTSRNFITTSALKRTIKAMGASKLNTFHWHLTDTHSFPYESASLPELHRIGAYDPSKVYTRQDVKDLVEYARVRGVKVVPEFDAPAHVGEGWQDTGYLVCLNAQPWQIYCVEPPCGQFDPTKEGLYDAIEDLYGDMLEQFEPDVFHMGGDEVTFKCWENTTSIVEWMRAKGWGTTDRDFVKLWNHFQSNALERLYKKAGREIPAIMWTSHLTTPEYLVESLPKDKYYIQVWSESDDDQIKQLLDNGYKIILSNSDALYMDCGFGSWVATGNNWCSPYIGWQKVYENNPSKIAGDKVHQVLGAEAALWTEQADSSSVDGRLWPRAAAMAEVLWSNASTGWEAAEHRFLAHRERLVLMGIDADAIEPEWCRQNEENCRTGSRFNV</sequence>
<feature type="domain" description="Beta-hexosaminidase eukaryotic type N-terminal" evidence="11">
    <location>
        <begin position="95"/>
        <end position="214"/>
    </location>
</feature>
<keyword evidence="9" id="KW-0812">Transmembrane</keyword>
<keyword evidence="4" id="KW-0732">Signal</keyword>
<dbReference type="FunFam" id="3.20.20.80:FF:000063">
    <property type="entry name" value="Beta-hexosaminidase"/>
    <property type="match status" value="1"/>
</dbReference>
<evidence type="ECO:0000256" key="4">
    <source>
        <dbReference type="ARBA" id="ARBA00022729"/>
    </source>
</evidence>
<evidence type="ECO:0000256" key="1">
    <source>
        <dbReference type="ARBA" id="ARBA00001231"/>
    </source>
</evidence>
<dbReference type="InterPro" id="IPR029018">
    <property type="entry name" value="Hex-like_dom2"/>
</dbReference>
<dbReference type="Pfam" id="PF00728">
    <property type="entry name" value="Glyco_hydro_20"/>
    <property type="match status" value="1"/>
</dbReference>
<evidence type="ECO:0000259" key="10">
    <source>
        <dbReference type="Pfam" id="PF00728"/>
    </source>
</evidence>
<keyword evidence="5" id="KW-0378">Hydrolase</keyword>
<evidence type="ECO:0000313" key="13">
    <source>
        <dbReference type="Proteomes" id="UP001153712"/>
    </source>
</evidence>
<dbReference type="GO" id="GO:0005886">
    <property type="term" value="C:plasma membrane"/>
    <property type="evidence" value="ECO:0007669"/>
    <property type="project" value="TreeGrafter"/>
</dbReference>
<evidence type="ECO:0000256" key="7">
    <source>
        <dbReference type="ARBA" id="ARBA00023295"/>
    </source>
</evidence>
<comment type="similarity">
    <text evidence="2">Belongs to the glycosyl hydrolase 20 family.</text>
</comment>
<dbReference type="CDD" id="cd06562">
    <property type="entry name" value="GH20_HexA_HexB-like"/>
    <property type="match status" value="1"/>
</dbReference>
<evidence type="ECO:0000256" key="2">
    <source>
        <dbReference type="ARBA" id="ARBA00006285"/>
    </source>
</evidence>
<comment type="catalytic activity">
    <reaction evidence="1">
        <text>Hydrolysis of terminal non-reducing N-acetyl-D-hexosamine residues in N-acetyl-beta-D-hexosaminides.</text>
        <dbReference type="EC" id="3.2.1.52"/>
    </reaction>
</comment>
<name>A0A9N9TLT9_PHYSR</name>
<dbReference type="EC" id="3.2.1.52" evidence="3"/>
<organism evidence="12 13">
    <name type="scientific">Phyllotreta striolata</name>
    <name type="common">Striped flea beetle</name>
    <name type="synonym">Crioceris striolata</name>
    <dbReference type="NCBI Taxonomy" id="444603"/>
    <lineage>
        <taxon>Eukaryota</taxon>
        <taxon>Metazoa</taxon>
        <taxon>Ecdysozoa</taxon>
        <taxon>Arthropoda</taxon>
        <taxon>Hexapoda</taxon>
        <taxon>Insecta</taxon>
        <taxon>Pterygota</taxon>
        <taxon>Neoptera</taxon>
        <taxon>Endopterygota</taxon>
        <taxon>Coleoptera</taxon>
        <taxon>Polyphaga</taxon>
        <taxon>Cucujiformia</taxon>
        <taxon>Chrysomeloidea</taxon>
        <taxon>Chrysomelidae</taxon>
        <taxon>Galerucinae</taxon>
        <taxon>Alticini</taxon>
        <taxon>Phyllotreta</taxon>
    </lineage>
</organism>
<keyword evidence="7" id="KW-0326">Glycosidase</keyword>
<gene>
    <name evidence="12" type="ORF">PHYEVI_LOCUS4361</name>
</gene>
<dbReference type="Gene3D" id="3.20.20.80">
    <property type="entry name" value="Glycosidases"/>
    <property type="match status" value="1"/>
</dbReference>
<dbReference type="PANTHER" id="PTHR22600">
    <property type="entry name" value="BETA-HEXOSAMINIDASE"/>
    <property type="match status" value="1"/>
</dbReference>
<dbReference type="PANTHER" id="PTHR22600:SF26">
    <property type="entry name" value="BETA-N-ACETYLHEXOSAMINIDASE"/>
    <property type="match status" value="1"/>
</dbReference>
<evidence type="ECO:0000256" key="5">
    <source>
        <dbReference type="ARBA" id="ARBA00022801"/>
    </source>
</evidence>
<feature type="active site" description="Proton donor" evidence="8">
    <location>
        <position position="396"/>
    </location>
</feature>
<dbReference type="InterPro" id="IPR017853">
    <property type="entry name" value="GH"/>
</dbReference>
<dbReference type="AlphaFoldDB" id="A0A9N9TLT9"/>
<evidence type="ECO:0000256" key="8">
    <source>
        <dbReference type="PIRSR" id="PIRSR625705-1"/>
    </source>
</evidence>
<evidence type="ECO:0000256" key="3">
    <source>
        <dbReference type="ARBA" id="ARBA00012663"/>
    </source>
</evidence>
<dbReference type="SUPFAM" id="SSF51445">
    <property type="entry name" value="(Trans)glycosidases"/>
    <property type="match status" value="1"/>
</dbReference>
<accession>A0A9N9TLT9</accession>
<keyword evidence="13" id="KW-1185">Reference proteome</keyword>
<dbReference type="GO" id="GO:0016231">
    <property type="term" value="F:beta-N-acetylglucosaminidase activity"/>
    <property type="evidence" value="ECO:0007669"/>
    <property type="project" value="TreeGrafter"/>
</dbReference>
<dbReference type="PRINTS" id="PR00738">
    <property type="entry name" value="GLHYDRLASE20"/>
</dbReference>
<evidence type="ECO:0000256" key="6">
    <source>
        <dbReference type="ARBA" id="ARBA00023180"/>
    </source>
</evidence>
<keyword evidence="9" id="KW-1133">Transmembrane helix</keyword>